<dbReference type="HOGENOM" id="CLU_009138_0_0_1"/>
<dbReference type="InterPro" id="IPR000953">
    <property type="entry name" value="Chromo/chromo_shadow_dom"/>
</dbReference>
<dbReference type="Gene3D" id="2.40.50.40">
    <property type="match status" value="1"/>
</dbReference>
<dbReference type="PANTHER" id="PTHR22812">
    <property type="entry name" value="CHROMOBOX PROTEIN"/>
    <property type="match status" value="1"/>
</dbReference>
<sequence>MAMDSDCGDDISLTSTVESEQASEYFVDTILAEYEFAEDDIRYLVKWDGYDIHRCTWEPKGNFNNVHETLLEWEEKKQRIAEGKEPAFDVAVWEETCRRLDEKKQERKRRRAAKRREIAASQGKRSHTAAKDAPTVQRITSRKASTASARRPPGPARSLYSDSVHPARQLSGSSTPRPPPPVLFGNSQSAPKTVRPNKILSPDDGKPFNSIYKKWKSDQRAKNKELMPHISQVDIRRPSDWATMPSVKATQPGNSRSLGTGYDSPEQHAPRSALASPQLSHPHPQSPDASIRLECGIWNGSESEQDLVAKRTCSGLAAEVEPKTSKAESNLKTPPTEPRAFVAAKSGPRAPMELDFRDRRPSFRWRHIPHSNPRRWWNQGELFVTLWFGPDKQCLGDARICGMGAQYTAGILGTRSKYNKGKIDIWLRHLCSLDQYEQFCSGMTNTKYANGWIEGFDDTEPHIQKAAETLYSKHKAAIAHIGSKEVLVAYPPGSPPFSFLGDTHQPRGYLTLALRDTLGPVNRLLRISEQYSYNHSAEVNNTFKSGHRESTLTTAPGPRKPPRDFDVAQQSTGQSSTASPTLNVPDMAFSPASGSAMAQPQTNISPVRNSHAPSLSSSIQVSTNTSNVVDCSTPVDSMNLDPHPTQALTPGHNGTEPGAAQVDLNKLFSDGFGITFEKLAAIGGSDKKAQRAKVFYIWYPEDSKVVKDEKDLITRFLRIHTRLLFSNSVNVDWERFTTMVNENNMHGVVLFHESFVEYDKVPQLQKALRRTTGFWKVSLSKPIQYVDRPLHVQRLFPHGGIFLLTEDLIVHEPVAAMIILQWFYEWSKKKYPGLWKIMLRPNILNWLTNQMKLADYSQQSRWLAVHHLVKQLGFCSTSNPLSSYESWEGVVISPPALPKYGFRTADDSLEIPKNCSQEQRNADHLSEFFAGYSLVHAHRFRRFYIITALEPLERWKKWQHVTVSGYQEFFHSHDVKPELIQERLSKGASSALSSTDPTPVSPAPPRSSRPWGTPLSEQQSVSLAPQFASRYGQPYQ</sequence>
<feature type="compositionally biased region" description="Polar residues" evidence="4">
    <location>
        <begin position="592"/>
        <end position="623"/>
    </location>
</feature>
<dbReference type="GO" id="GO:0003682">
    <property type="term" value="F:chromatin binding"/>
    <property type="evidence" value="ECO:0000318"/>
    <property type="project" value="GO_Central"/>
</dbReference>
<feature type="compositionally biased region" description="Low complexity" evidence="4">
    <location>
        <begin position="276"/>
        <end position="287"/>
    </location>
</feature>
<dbReference type="GO" id="GO:0005634">
    <property type="term" value="C:nucleus"/>
    <property type="evidence" value="ECO:0007669"/>
    <property type="project" value="UniProtKB-SubCell"/>
</dbReference>
<organism evidence="6 7">
    <name type="scientific">Emericella nidulans (strain FGSC A4 / ATCC 38163 / CBS 112.46 / NRRL 194 / M139)</name>
    <name type="common">Aspergillus nidulans</name>
    <dbReference type="NCBI Taxonomy" id="227321"/>
    <lineage>
        <taxon>Eukaryota</taxon>
        <taxon>Fungi</taxon>
        <taxon>Dikarya</taxon>
        <taxon>Ascomycota</taxon>
        <taxon>Pezizomycotina</taxon>
        <taxon>Eurotiomycetes</taxon>
        <taxon>Eurotiomycetidae</taxon>
        <taxon>Eurotiales</taxon>
        <taxon>Aspergillaceae</taxon>
        <taxon>Aspergillus</taxon>
        <taxon>Aspergillus subgen. Nidulantes</taxon>
    </lineage>
</organism>
<dbReference type="PROSITE" id="PS50013">
    <property type="entry name" value="CHROMO_2"/>
    <property type="match status" value="1"/>
</dbReference>
<feature type="compositionally biased region" description="Basic and acidic residues" evidence="4">
    <location>
        <begin position="215"/>
        <end position="227"/>
    </location>
</feature>
<feature type="region of interest" description="Disordered" evidence="4">
    <location>
        <begin position="540"/>
        <end position="623"/>
    </location>
</feature>
<reference evidence="7" key="1">
    <citation type="journal article" date="2005" name="Nature">
        <title>Sequencing of Aspergillus nidulans and comparative analysis with A. fumigatus and A. oryzae.</title>
        <authorList>
            <person name="Galagan J.E."/>
            <person name="Calvo S.E."/>
            <person name="Cuomo C."/>
            <person name="Ma L.J."/>
            <person name="Wortman J.R."/>
            <person name="Batzoglou S."/>
            <person name="Lee S.I."/>
            <person name="Basturkmen M."/>
            <person name="Spevak C.C."/>
            <person name="Clutterbuck J."/>
            <person name="Kapitonov V."/>
            <person name="Jurka J."/>
            <person name="Scazzocchio C."/>
            <person name="Farman M."/>
            <person name="Butler J."/>
            <person name="Purcell S."/>
            <person name="Harris S."/>
            <person name="Braus G.H."/>
            <person name="Draht O."/>
            <person name="Busch S."/>
            <person name="D'Enfert C."/>
            <person name="Bouchier C."/>
            <person name="Goldman G.H."/>
            <person name="Bell-Pedersen D."/>
            <person name="Griffiths-Jones S."/>
            <person name="Doonan J.H."/>
            <person name="Yu J."/>
            <person name="Vienken K."/>
            <person name="Pain A."/>
            <person name="Freitag M."/>
            <person name="Selker E.U."/>
            <person name="Archer D.B."/>
            <person name="Penalva M.A."/>
            <person name="Oakley B.R."/>
            <person name="Momany M."/>
            <person name="Tanaka T."/>
            <person name="Kumagai T."/>
            <person name="Asai K."/>
            <person name="Machida M."/>
            <person name="Nierman W.C."/>
            <person name="Denning D.W."/>
            <person name="Caddick M."/>
            <person name="Hynes M."/>
            <person name="Paoletti M."/>
            <person name="Fischer R."/>
            <person name="Miller B."/>
            <person name="Dyer P."/>
            <person name="Sachs M.S."/>
            <person name="Osmani S.A."/>
            <person name="Birren B.W."/>
        </authorList>
    </citation>
    <scope>NUCLEOTIDE SEQUENCE [LARGE SCALE GENOMIC DNA]</scope>
    <source>
        <strain evidence="7">FGSC A4 / ATCC 38163 / CBS 112.46 / NRRL 194 / M139</strain>
    </source>
</reference>
<evidence type="ECO:0000256" key="3">
    <source>
        <dbReference type="ARBA" id="ARBA00023242"/>
    </source>
</evidence>
<evidence type="ECO:0000256" key="1">
    <source>
        <dbReference type="ARBA" id="ARBA00004123"/>
    </source>
</evidence>
<dbReference type="OMA" id="WKIMFRP"/>
<evidence type="ECO:0000256" key="4">
    <source>
        <dbReference type="SAM" id="MobiDB-lite"/>
    </source>
</evidence>
<dbReference type="InterPro" id="IPR016197">
    <property type="entry name" value="Chromo-like_dom_sf"/>
</dbReference>
<comment type="subcellular location">
    <subcellularLocation>
        <location evidence="1">Nucleus</location>
    </subcellularLocation>
</comment>
<dbReference type="GO" id="GO:0031507">
    <property type="term" value="P:heterochromatin formation"/>
    <property type="evidence" value="ECO:0000318"/>
    <property type="project" value="GO_Central"/>
</dbReference>
<dbReference type="KEGG" id="ani:ANIA_00348"/>
<dbReference type="OrthoDB" id="1918685at2759"/>
<dbReference type="GO" id="GO:0005721">
    <property type="term" value="C:pericentric heterochromatin"/>
    <property type="evidence" value="ECO:0000318"/>
    <property type="project" value="GO_Central"/>
</dbReference>
<proteinExistence type="predicted"/>
<dbReference type="eggNOG" id="ENOG502STGS">
    <property type="taxonomic scope" value="Eukaryota"/>
</dbReference>
<dbReference type="Pfam" id="PF00385">
    <property type="entry name" value="Chromo"/>
    <property type="match status" value="1"/>
</dbReference>
<feature type="domain" description="Chromo" evidence="5">
    <location>
        <begin position="25"/>
        <end position="85"/>
    </location>
</feature>
<protein>
    <submittedName>
        <fullName evidence="6">Chromo domain protein Chp1p, putative (AFU_orthologue AFUA_1G02180)</fullName>
    </submittedName>
</protein>
<feature type="compositionally biased region" description="Low complexity" evidence="4">
    <location>
        <begin position="568"/>
        <end position="579"/>
    </location>
</feature>
<name>C8VTU2_EMENI</name>
<evidence type="ECO:0000313" key="7">
    <source>
        <dbReference type="Proteomes" id="UP000000560"/>
    </source>
</evidence>
<dbReference type="RefSeq" id="XP_657952.2">
    <property type="nucleotide sequence ID" value="XM_652860.2"/>
</dbReference>
<dbReference type="CDD" id="cd18966">
    <property type="entry name" value="chromodomain"/>
    <property type="match status" value="1"/>
</dbReference>
<feature type="compositionally biased region" description="Polar residues" evidence="4">
    <location>
        <begin position="137"/>
        <end position="148"/>
    </location>
</feature>
<dbReference type="InterPro" id="IPR023780">
    <property type="entry name" value="Chromo_domain"/>
</dbReference>
<dbReference type="VEuPathDB" id="FungiDB:AN0348"/>
<feature type="region of interest" description="Disordered" evidence="4">
    <location>
        <begin position="986"/>
        <end position="1036"/>
    </location>
</feature>
<feature type="compositionally biased region" description="Polar residues" evidence="4">
    <location>
        <begin position="248"/>
        <end position="258"/>
    </location>
</feature>
<gene>
    <name evidence="6" type="ORF">ANIA_00348</name>
</gene>
<feature type="region of interest" description="Disordered" evidence="4">
    <location>
        <begin position="101"/>
        <end position="288"/>
    </location>
</feature>
<reference evidence="7" key="2">
    <citation type="journal article" date="2009" name="Fungal Genet. Biol.">
        <title>The 2008 update of the Aspergillus nidulans genome annotation: a community effort.</title>
        <authorList>
            <person name="Wortman J.R."/>
            <person name="Gilsenan J.M."/>
            <person name="Joardar V."/>
            <person name="Deegan J."/>
            <person name="Clutterbuck J."/>
            <person name="Andersen M.R."/>
            <person name="Archer D."/>
            <person name="Bencina M."/>
            <person name="Braus G."/>
            <person name="Coutinho P."/>
            <person name="von Dohren H."/>
            <person name="Doonan J."/>
            <person name="Driessen A.J."/>
            <person name="Durek P."/>
            <person name="Espeso E."/>
            <person name="Fekete E."/>
            <person name="Flipphi M."/>
            <person name="Estrada C.G."/>
            <person name="Geysens S."/>
            <person name="Goldman G."/>
            <person name="de Groot P.W."/>
            <person name="Hansen K."/>
            <person name="Harris S.D."/>
            <person name="Heinekamp T."/>
            <person name="Helmstaedt K."/>
            <person name="Henrissat B."/>
            <person name="Hofmann G."/>
            <person name="Homan T."/>
            <person name="Horio T."/>
            <person name="Horiuchi H."/>
            <person name="James S."/>
            <person name="Jones M."/>
            <person name="Karaffa L."/>
            <person name="Karanyi Z."/>
            <person name="Kato M."/>
            <person name="Keller N."/>
            <person name="Kelly D.E."/>
            <person name="Kiel J.A."/>
            <person name="Kim J.M."/>
            <person name="van der Klei I.J."/>
            <person name="Klis F.M."/>
            <person name="Kovalchuk A."/>
            <person name="Krasevec N."/>
            <person name="Kubicek C.P."/>
            <person name="Liu B."/>
            <person name="Maccabe A."/>
            <person name="Meyer V."/>
            <person name="Mirabito P."/>
            <person name="Miskei M."/>
            <person name="Mos M."/>
            <person name="Mullins J."/>
            <person name="Nelson D.R."/>
            <person name="Nielsen J."/>
            <person name="Oakley B.R."/>
            <person name="Osmani S.A."/>
            <person name="Pakula T."/>
            <person name="Paszewski A."/>
            <person name="Paulsen I."/>
            <person name="Pilsyk S."/>
            <person name="Pocsi I."/>
            <person name="Punt P.J."/>
            <person name="Ram A.F."/>
            <person name="Ren Q."/>
            <person name="Robellet X."/>
            <person name="Robson G."/>
            <person name="Seiboth B."/>
            <person name="van Solingen P."/>
            <person name="Specht T."/>
            <person name="Sun J."/>
            <person name="Taheri-Talesh N."/>
            <person name="Takeshita N."/>
            <person name="Ussery D."/>
            <person name="vanKuyk P.A."/>
            <person name="Visser H."/>
            <person name="van de Vondervoort P.J."/>
            <person name="de Vries R.P."/>
            <person name="Walton J."/>
            <person name="Xiang X."/>
            <person name="Xiong Y."/>
            <person name="Zeng A.P."/>
            <person name="Brandt B.W."/>
            <person name="Cornell M.J."/>
            <person name="van den Hondel C.A."/>
            <person name="Visser J."/>
            <person name="Oliver S.G."/>
            <person name="Turner G."/>
        </authorList>
    </citation>
    <scope>GENOME REANNOTATION</scope>
    <source>
        <strain evidence="7">FGSC A4 / ATCC 38163 / CBS 112.46 / NRRL 194 / M139</strain>
    </source>
</reference>
<dbReference type="STRING" id="227321.C8VTU2"/>
<keyword evidence="3" id="KW-0539">Nucleus</keyword>
<dbReference type="InterPro" id="IPR051219">
    <property type="entry name" value="Heterochromatin_chromo-domain"/>
</dbReference>
<dbReference type="EMBL" id="BN001308">
    <property type="protein sequence ID" value="CBF89670.1"/>
    <property type="molecule type" value="Genomic_DNA"/>
</dbReference>
<evidence type="ECO:0000256" key="2">
    <source>
        <dbReference type="ARBA" id="ARBA00011353"/>
    </source>
</evidence>
<dbReference type="SUPFAM" id="SSF54160">
    <property type="entry name" value="Chromo domain-like"/>
    <property type="match status" value="1"/>
</dbReference>
<accession>C8VTU2</accession>
<dbReference type="Proteomes" id="UP000000560">
    <property type="component" value="Chromosome VIII"/>
</dbReference>
<dbReference type="GeneID" id="2876112"/>
<evidence type="ECO:0000259" key="5">
    <source>
        <dbReference type="PROSITE" id="PS50013"/>
    </source>
</evidence>
<dbReference type="InParanoid" id="C8VTU2"/>
<evidence type="ECO:0000313" key="6">
    <source>
        <dbReference type="EMBL" id="CBF89670.1"/>
    </source>
</evidence>
<comment type="subunit">
    <text evidence="2">Component of the NuA4 histone acetyltransferase complex.</text>
</comment>
<dbReference type="AlphaFoldDB" id="C8VTU2"/>
<keyword evidence="7" id="KW-1185">Reference proteome</keyword>